<dbReference type="EMBL" id="JBHTEK010000001">
    <property type="protein sequence ID" value="MFC7669127.1"/>
    <property type="molecule type" value="Genomic_DNA"/>
</dbReference>
<sequence length="158" mass="17345">MEMHAGYFKEHLLLFGRSRYKWWGPEDGPGTSNLFQNFNTRSRQAEVAALAGYGLPVGLGLAYAAAGVGYVAGRQLGEYRYTIRSNEFLSNDTHYYAYRSYQALGVPLEVGLLGPVRNRSLRVGLALQANLNPEKSVYCLLLTFWGGKAGASSPGQSN</sequence>
<accession>A0ABW2U9Q0</accession>
<keyword evidence="2" id="KW-1185">Reference proteome</keyword>
<gene>
    <name evidence="1" type="ORF">ACFQT0_18555</name>
</gene>
<dbReference type="Proteomes" id="UP001596513">
    <property type="component" value="Unassembled WGS sequence"/>
</dbReference>
<evidence type="ECO:0000313" key="1">
    <source>
        <dbReference type="EMBL" id="MFC7669127.1"/>
    </source>
</evidence>
<evidence type="ECO:0008006" key="3">
    <source>
        <dbReference type="Google" id="ProtNLM"/>
    </source>
</evidence>
<name>A0ABW2U9Q0_9BACT</name>
<reference evidence="2" key="1">
    <citation type="journal article" date="2019" name="Int. J. Syst. Evol. Microbiol.">
        <title>The Global Catalogue of Microorganisms (GCM) 10K type strain sequencing project: providing services to taxonomists for standard genome sequencing and annotation.</title>
        <authorList>
            <consortium name="The Broad Institute Genomics Platform"/>
            <consortium name="The Broad Institute Genome Sequencing Center for Infectious Disease"/>
            <person name="Wu L."/>
            <person name="Ma J."/>
        </authorList>
    </citation>
    <scope>NUCLEOTIDE SEQUENCE [LARGE SCALE GENOMIC DNA]</scope>
    <source>
        <strain evidence="2">JCM 19635</strain>
    </source>
</reference>
<dbReference type="RefSeq" id="WP_380204646.1">
    <property type="nucleotide sequence ID" value="NZ_JBHTEK010000001.1"/>
</dbReference>
<organism evidence="1 2">
    <name type="scientific">Hymenobacter humi</name>
    <dbReference type="NCBI Taxonomy" id="1411620"/>
    <lineage>
        <taxon>Bacteria</taxon>
        <taxon>Pseudomonadati</taxon>
        <taxon>Bacteroidota</taxon>
        <taxon>Cytophagia</taxon>
        <taxon>Cytophagales</taxon>
        <taxon>Hymenobacteraceae</taxon>
        <taxon>Hymenobacter</taxon>
    </lineage>
</organism>
<evidence type="ECO:0000313" key="2">
    <source>
        <dbReference type="Proteomes" id="UP001596513"/>
    </source>
</evidence>
<protein>
    <recommendedName>
        <fullName evidence="3">DUF3575 domain-containing protein</fullName>
    </recommendedName>
</protein>
<proteinExistence type="predicted"/>
<comment type="caution">
    <text evidence="1">The sequence shown here is derived from an EMBL/GenBank/DDBJ whole genome shotgun (WGS) entry which is preliminary data.</text>
</comment>